<keyword evidence="1" id="KW-0732">Signal</keyword>
<dbReference type="InterPro" id="IPR000120">
    <property type="entry name" value="Amidase"/>
</dbReference>
<organism evidence="3 4">
    <name type="scientific">Gemmatirosa kalamazoonensis</name>
    <dbReference type="NCBI Taxonomy" id="861299"/>
    <lineage>
        <taxon>Bacteria</taxon>
        <taxon>Pseudomonadati</taxon>
        <taxon>Gemmatimonadota</taxon>
        <taxon>Gemmatimonadia</taxon>
        <taxon>Gemmatimonadales</taxon>
        <taxon>Gemmatimonadaceae</taxon>
        <taxon>Gemmatirosa</taxon>
    </lineage>
</organism>
<dbReference type="GO" id="GO:0003824">
    <property type="term" value="F:catalytic activity"/>
    <property type="evidence" value="ECO:0007669"/>
    <property type="project" value="InterPro"/>
</dbReference>
<dbReference type="PANTHER" id="PTHR11895:SF176">
    <property type="entry name" value="AMIDASE AMID-RELATED"/>
    <property type="match status" value="1"/>
</dbReference>
<dbReference type="STRING" id="861299.J421_2259"/>
<feature type="signal peptide" evidence="1">
    <location>
        <begin position="1"/>
        <end position="27"/>
    </location>
</feature>
<dbReference type="PATRIC" id="fig|861299.3.peg.2298"/>
<dbReference type="eggNOG" id="COG0154">
    <property type="taxonomic scope" value="Bacteria"/>
</dbReference>
<accession>W0RG96</accession>
<sequence length="526" mass="54924">MSPTRREALAQLAALVALPATRLAAMASDPLDGTVADYHAGRRRGAWTAAEVTARALERCRRDGATFRAIDALADTALDEARAADARRRGGRTRGPLDGVPVFAKAIYDVAGMPTTGSSAEWARLFPEIVTRDALEVARLRAAGAVVLGKTAADDFAYHGNGTSSHTGQVLNPHDATGTRTPGGSSAGSAVAVATGMAFAALGTDDGGSNRIPAQFTGVVGMKPTFGLVPRTGVIPTWPYLDTHGPLARSVADAALLLAAIAGADPSDPLARAEAWNPAPLAHLRDDALAGARLGIVDAHVPRAQMTAEAVAMWDRALADLRAAGAVVDSFEPAVTRIDYRDAFAESARRRGDVAPDSRSPAPTANALLRYFAGRTDDARAAVRRGYAAYRAFYDVLPATFEACEPLLDRPIAEDPAGVSFARSRAAVVASLAASMRAAGVAAMVYPTMPFNAPRAVDPWPDVRTALGYGNWLGLPEVSVPAGLGADGMPALNLSVVGLPGDDARVLAFAHAYERQSRRFAAPPRR</sequence>
<keyword evidence="4" id="KW-1185">Reference proteome</keyword>
<evidence type="ECO:0000259" key="2">
    <source>
        <dbReference type="Pfam" id="PF01425"/>
    </source>
</evidence>
<dbReference type="Pfam" id="PF01425">
    <property type="entry name" value="Amidase"/>
    <property type="match status" value="1"/>
</dbReference>
<dbReference type="InterPro" id="IPR036928">
    <property type="entry name" value="AS_sf"/>
</dbReference>
<dbReference type="InParanoid" id="W0RG96"/>
<dbReference type="SUPFAM" id="SSF75304">
    <property type="entry name" value="Amidase signature (AS) enzymes"/>
    <property type="match status" value="1"/>
</dbReference>
<proteinExistence type="predicted"/>
<dbReference type="Proteomes" id="UP000019151">
    <property type="component" value="Chromosome"/>
</dbReference>
<dbReference type="HOGENOM" id="CLU_009600_14_2_0"/>
<name>W0RG96_9BACT</name>
<gene>
    <name evidence="3" type="ORF">J421_2259</name>
</gene>
<evidence type="ECO:0000256" key="1">
    <source>
        <dbReference type="SAM" id="SignalP"/>
    </source>
</evidence>
<feature type="domain" description="Amidase" evidence="2">
    <location>
        <begin position="51"/>
        <end position="507"/>
    </location>
</feature>
<reference evidence="3 4" key="1">
    <citation type="journal article" date="2014" name="Genome Announc.">
        <title>Genome Sequence and Methylome of Soil Bacterium Gemmatirosa kalamazoonensis KBS708T, a Member of the Rarely Cultivated Gemmatimonadetes Phylum.</title>
        <authorList>
            <person name="Debruyn J.M."/>
            <person name="Radosevich M."/>
            <person name="Wommack K.E."/>
            <person name="Polson S.W."/>
            <person name="Hauser L.J."/>
            <person name="Fawaz M.N."/>
            <person name="Korlach J."/>
            <person name="Tsai Y.C."/>
        </authorList>
    </citation>
    <scope>NUCLEOTIDE SEQUENCE [LARGE SCALE GENOMIC DNA]</scope>
    <source>
        <strain evidence="3 4">KBS708</strain>
    </source>
</reference>
<evidence type="ECO:0000313" key="4">
    <source>
        <dbReference type="Proteomes" id="UP000019151"/>
    </source>
</evidence>
<feature type="chain" id="PRO_5004794118" evidence="1">
    <location>
        <begin position="28"/>
        <end position="526"/>
    </location>
</feature>
<dbReference type="AlphaFoldDB" id="W0RG96"/>
<dbReference type="PANTHER" id="PTHR11895">
    <property type="entry name" value="TRANSAMIDASE"/>
    <property type="match status" value="1"/>
</dbReference>
<protein>
    <submittedName>
        <fullName evidence="3">Amidase</fullName>
    </submittedName>
</protein>
<dbReference type="OrthoDB" id="7490557at2"/>
<evidence type="ECO:0000313" key="3">
    <source>
        <dbReference type="EMBL" id="AHG89796.1"/>
    </source>
</evidence>
<dbReference type="EMBL" id="CP007128">
    <property type="protein sequence ID" value="AHG89796.1"/>
    <property type="molecule type" value="Genomic_DNA"/>
</dbReference>
<dbReference type="InterPro" id="IPR023631">
    <property type="entry name" value="Amidase_dom"/>
</dbReference>
<dbReference type="Gene3D" id="3.90.1300.10">
    <property type="entry name" value="Amidase signature (AS) domain"/>
    <property type="match status" value="1"/>
</dbReference>
<dbReference type="KEGG" id="gba:J421_2259"/>
<dbReference type="RefSeq" id="WP_025411282.1">
    <property type="nucleotide sequence ID" value="NZ_CP007128.1"/>
</dbReference>